<protein>
    <submittedName>
        <fullName evidence="5">DNA-binding transcriptional regulator, ArsR family</fullName>
    </submittedName>
</protein>
<sequence>MTVSTDSQECELNVTELRDNAKEATVLLKALANENRLMILCYLEGRELSVSQLNQCLDLSQSALSQHLAILRCDNLVRTRRESQTIYYSLNGDQARAVIQTLRSLYCTH</sequence>
<evidence type="ECO:0000256" key="1">
    <source>
        <dbReference type="ARBA" id="ARBA00023015"/>
    </source>
</evidence>
<keyword evidence="2 5" id="KW-0238">DNA-binding</keyword>
<keyword evidence="3" id="KW-0804">Transcription</keyword>
<dbReference type="InterPro" id="IPR011991">
    <property type="entry name" value="ArsR-like_HTH"/>
</dbReference>
<dbReference type="RefSeq" id="WP_093307875.1">
    <property type="nucleotide sequence ID" value="NZ_FNYH01000001.1"/>
</dbReference>
<dbReference type="OrthoDB" id="9796124at2"/>
<dbReference type="Gene3D" id="1.10.10.10">
    <property type="entry name" value="Winged helix-like DNA-binding domain superfamily/Winged helix DNA-binding domain"/>
    <property type="match status" value="1"/>
</dbReference>
<dbReference type="PROSITE" id="PS50987">
    <property type="entry name" value="HTH_ARSR_2"/>
    <property type="match status" value="1"/>
</dbReference>
<dbReference type="InterPro" id="IPR036390">
    <property type="entry name" value="WH_DNA-bd_sf"/>
</dbReference>
<dbReference type="PANTHER" id="PTHR33154:SF28">
    <property type="entry name" value="HTH-TYPE TRANSCRIPTIONAL REGULATOR YGAV-RELATED"/>
    <property type="match status" value="1"/>
</dbReference>
<evidence type="ECO:0000313" key="5">
    <source>
        <dbReference type="EMBL" id="SEI38466.1"/>
    </source>
</evidence>
<dbReference type="STRING" id="64971.SAMN05421831_101153"/>
<dbReference type="PRINTS" id="PR00778">
    <property type="entry name" value="HTHARSR"/>
</dbReference>
<dbReference type="InterPro" id="IPR051081">
    <property type="entry name" value="HTH_MetalResp_TranReg"/>
</dbReference>
<dbReference type="Proteomes" id="UP000242999">
    <property type="component" value="Unassembled WGS sequence"/>
</dbReference>
<dbReference type="CDD" id="cd00090">
    <property type="entry name" value="HTH_ARSR"/>
    <property type="match status" value="1"/>
</dbReference>
<dbReference type="NCBIfam" id="NF033788">
    <property type="entry name" value="HTH_metalloreg"/>
    <property type="match status" value="1"/>
</dbReference>
<keyword evidence="6" id="KW-1185">Reference proteome</keyword>
<gene>
    <name evidence="5" type="ORF">SAMN05421831_101153</name>
</gene>
<dbReference type="EMBL" id="FNYH01000001">
    <property type="protein sequence ID" value="SEI38466.1"/>
    <property type="molecule type" value="Genomic_DNA"/>
</dbReference>
<evidence type="ECO:0000313" key="6">
    <source>
        <dbReference type="Proteomes" id="UP000242999"/>
    </source>
</evidence>
<dbReference type="GO" id="GO:0003677">
    <property type="term" value="F:DNA binding"/>
    <property type="evidence" value="ECO:0007669"/>
    <property type="project" value="UniProtKB-KW"/>
</dbReference>
<dbReference type="Pfam" id="PF01022">
    <property type="entry name" value="HTH_5"/>
    <property type="match status" value="1"/>
</dbReference>
<dbReference type="InterPro" id="IPR036388">
    <property type="entry name" value="WH-like_DNA-bd_sf"/>
</dbReference>
<accession>A0A1H6Q9D9</accession>
<feature type="domain" description="HTH arsR-type" evidence="4">
    <location>
        <begin position="17"/>
        <end position="109"/>
    </location>
</feature>
<dbReference type="AlphaFoldDB" id="A0A1H6Q9D9"/>
<keyword evidence="1" id="KW-0805">Transcription regulation</keyword>
<dbReference type="PANTHER" id="PTHR33154">
    <property type="entry name" value="TRANSCRIPTIONAL REGULATOR, ARSR FAMILY"/>
    <property type="match status" value="1"/>
</dbReference>
<reference evidence="6" key="1">
    <citation type="submission" date="2016-10" db="EMBL/GenBank/DDBJ databases">
        <authorList>
            <person name="Varghese N."/>
            <person name="Submissions S."/>
        </authorList>
    </citation>
    <scope>NUCLEOTIDE SEQUENCE [LARGE SCALE GENOMIC DNA]</scope>
    <source>
        <strain evidence="6">DSM 7165</strain>
    </source>
</reference>
<dbReference type="InterPro" id="IPR001845">
    <property type="entry name" value="HTH_ArsR_DNA-bd_dom"/>
</dbReference>
<evidence type="ECO:0000256" key="3">
    <source>
        <dbReference type="ARBA" id="ARBA00023163"/>
    </source>
</evidence>
<organism evidence="5 6">
    <name type="scientific">Allopseudospirillum japonicum</name>
    <dbReference type="NCBI Taxonomy" id="64971"/>
    <lineage>
        <taxon>Bacteria</taxon>
        <taxon>Pseudomonadati</taxon>
        <taxon>Pseudomonadota</taxon>
        <taxon>Gammaproteobacteria</taxon>
        <taxon>Oceanospirillales</taxon>
        <taxon>Oceanospirillaceae</taxon>
        <taxon>Allopseudospirillum</taxon>
    </lineage>
</organism>
<name>A0A1H6Q9D9_9GAMM</name>
<proteinExistence type="predicted"/>
<dbReference type="SMART" id="SM00418">
    <property type="entry name" value="HTH_ARSR"/>
    <property type="match status" value="1"/>
</dbReference>
<evidence type="ECO:0000256" key="2">
    <source>
        <dbReference type="ARBA" id="ARBA00023125"/>
    </source>
</evidence>
<evidence type="ECO:0000259" key="4">
    <source>
        <dbReference type="PROSITE" id="PS50987"/>
    </source>
</evidence>
<dbReference type="SUPFAM" id="SSF46785">
    <property type="entry name" value="Winged helix' DNA-binding domain"/>
    <property type="match status" value="1"/>
</dbReference>
<dbReference type="GO" id="GO:0003700">
    <property type="term" value="F:DNA-binding transcription factor activity"/>
    <property type="evidence" value="ECO:0007669"/>
    <property type="project" value="InterPro"/>
</dbReference>